<dbReference type="Pfam" id="PF00534">
    <property type="entry name" value="Glycos_transf_1"/>
    <property type="match status" value="1"/>
</dbReference>
<dbReference type="EMBL" id="SODV01000001">
    <property type="protein sequence ID" value="TDX01657.1"/>
    <property type="molecule type" value="Genomic_DNA"/>
</dbReference>
<evidence type="ECO:0000256" key="1">
    <source>
        <dbReference type="ARBA" id="ARBA00022676"/>
    </source>
</evidence>
<dbReference type="InterPro" id="IPR001296">
    <property type="entry name" value="Glyco_trans_1"/>
</dbReference>
<organism evidence="5 6">
    <name type="scientific">Dinghuibacter silviterrae</name>
    <dbReference type="NCBI Taxonomy" id="1539049"/>
    <lineage>
        <taxon>Bacteria</taxon>
        <taxon>Pseudomonadati</taxon>
        <taxon>Bacteroidota</taxon>
        <taxon>Chitinophagia</taxon>
        <taxon>Chitinophagales</taxon>
        <taxon>Chitinophagaceae</taxon>
        <taxon>Dinghuibacter</taxon>
    </lineage>
</organism>
<dbReference type="GO" id="GO:0016757">
    <property type="term" value="F:glycosyltransferase activity"/>
    <property type="evidence" value="ECO:0007669"/>
    <property type="project" value="UniProtKB-KW"/>
</dbReference>
<gene>
    <name evidence="5" type="ORF">EDB95_2698</name>
</gene>
<evidence type="ECO:0000256" key="3">
    <source>
        <dbReference type="SAM" id="MobiDB-lite"/>
    </source>
</evidence>
<keyword evidence="2 5" id="KW-0808">Transferase</keyword>
<accession>A0A4R8DW73</accession>
<dbReference type="AlphaFoldDB" id="A0A4R8DW73"/>
<reference evidence="5 6" key="1">
    <citation type="submission" date="2019-03" db="EMBL/GenBank/DDBJ databases">
        <title>Genomic Encyclopedia of Type Strains, Phase IV (KMG-IV): sequencing the most valuable type-strain genomes for metagenomic binning, comparative biology and taxonomic classification.</title>
        <authorList>
            <person name="Goeker M."/>
        </authorList>
    </citation>
    <scope>NUCLEOTIDE SEQUENCE [LARGE SCALE GENOMIC DNA]</scope>
    <source>
        <strain evidence="5 6">DSM 100059</strain>
    </source>
</reference>
<dbReference type="Gene3D" id="3.40.50.2000">
    <property type="entry name" value="Glycogen Phosphorylase B"/>
    <property type="match status" value="2"/>
</dbReference>
<protein>
    <submittedName>
        <fullName evidence="5">Glycosyltransferase involved in cell wall biosynthesis</fullName>
    </submittedName>
</protein>
<dbReference type="PANTHER" id="PTHR12526">
    <property type="entry name" value="GLYCOSYLTRANSFERASE"/>
    <property type="match status" value="1"/>
</dbReference>
<dbReference type="SUPFAM" id="SSF53756">
    <property type="entry name" value="UDP-Glycosyltransferase/glycogen phosphorylase"/>
    <property type="match status" value="1"/>
</dbReference>
<evidence type="ECO:0000256" key="2">
    <source>
        <dbReference type="ARBA" id="ARBA00022679"/>
    </source>
</evidence>
<evidence type="ECO:0000313" key="6">
    <source>
        <dbReference type="Proteomes" id="UP000294498"/>
    </source>
</evidence>
<feature type="region of interest" description="Disordered" evidence="3">
    <location>
        <begin position="44"/>
        <end position="73"/>
    </location>
</feature>
<sequence length="422" mass="46790">MSMPPHICIALMDDPVYKQSSIRVADALVRAGYRVTLIGRRLDPERPAGAEPAGAAAGGPNEAGPHGARPNTAVARSASAADAAIEGLAGPAPSGAASGPNAVAACAKRVRFRPVFKRGKLFYAEMNLRILLYLLTHRVDLVCAVNLDTIIPCWIVSKLKRIPRVYDARELFTELAEVVARPRVQKMWLWVERTMVPRFPNGYAVCQSIAEELEKRYNIQYAVVRNMTVLKAQDPGENPMDKPYLLYQGAVNVGRGLDALIPAMQGIDLPLVVCGTGNFMEQCRALVEKHGLDDKVIFTGQLPPGELIPYTYHAFAGLNLVEREGLNQYFSLPNKLFDYIHAGIPQVTMDYPEYRRVQEQFEVGVLIPDVTVENIRKAVEHLQKDPALYDQLRANCKKARTAFNWQVEEPGLIRVYKAALKS</sequence>
<proteinExistence type="predicted"/>
<dbReference type="Proteomes" id="UP000294498">
    <property type="component" value="Unassembled WGS sequence"/>
</dbReference>
<dbReference type="OrthoDB" id="9813214at2"/>
<keyword evidence="1" id="KW-0328">Glycosyltransferase</keyword>
<comment type="caution">
    <text evidence="5">The sequence shown here is derived from an EMBL/GenBank/DDBJ whole genome shotgun (WGS) entry which is preliminary data.</text>
</comment>
<dbReference type="RefSeq" id="WP_133994300.1">
    <property type="nucleotide sequence ID" value="NZ_SODV01000001.1"/>
</dbReference>
<evidence type="ECO:0000313" key="5">
    <source>
        <dbReference type="EMBL" id="TDX01657.1"/>
    </source>
</evidence>
<evidence type="ECO:0000259" key="4">
    <source>
        <dbReference type="Pfam" id="PF00534"/>
    </source>
</evidence>
<keyword evidence="6" id="KW-1185">Reference proteome</keyword>
<feature type="compositionally biased region" description="Low complexity" evidence="3">
    <location>
        <begin position="49"/>
        <end position="73"/>
    </location>
</feature>
<name>A0A4R8DW73_9BACT</name>
<feature type="domain" description="Glycosyl transferase family 1" evidence="4">
    <location>
        <begin position="237"/>
        <end position="398"/>
    </location>
</feature>
<dbReference type="PANTHER" id="PTHR12526:SF629">
    <property type="entry name" value="TEICHURONIC ACID BIOSYNTHESIS GLYCOSYLTRANSFERASE TUAH-RELATED"/>
    <property type="match status" value="1"/>
</dbReference>